<feature type="signal peptide" evidence="1">
    <location>
        <begin position="1"/>
        <end position="20"/>
    </location>
</feature>
<evidence type="ECO:0000313" key="2">
    <source>
        <dbReference type="EMBL" id="SMD29790.1"/>
    </source>
</evidence>
<reference evidence="2" key="2">
    <citation type="submission" date="2019-04" db="EMBL/GenBank/DDBJ databases">
        <title>Unravelling the molecular evolution of spider venoms.</title>
        <authorList>
            <person name="Pineda S."/>
        </authorList>
    </citation>
    <scope>NUCLEOTIDE SEQUENCE</scope>
</reference>
<name>A0A482ZD37_9ARAC</name>
<organism evidence="2">
    <name type="scientific">Selenotholus foelschei</name>
    <dbReference type="NCBI Taxonomy" id="1905327"/>
    <lineage>
        <taxon>Eukaryota</taxon>
        <taxon>Metazoa</taxon>
        <taxon>Ecdysozoa</taxon>
        <taxon>Arthropoda</taxon>
        <taxon>Chelicerata</taxon>
        <taxon>Arachnida</taxon>
        <taxon>Araneae</taxon>
        <taxon>Mygalomorphae</taxon>
        <taxon>Avicularoidea</taxon>
        <taxon>Theraphosidae</taxon>
        <taxon>Selenotholus</taxon>
    </lineage>
</organism>
<protein>
    <submittedName>
        <fullName evidence="2">U35-Theraphotoxin-Sfo1a_1</fullName>
    </submittedName>
</protein>
<evidence type="ECO:0000256" key="1">
    <source>
        <dbReference type="SAM" id="SignalP"/>
    </source>
</evidence>
<reference evidence="2" key="1">
    <citation type="submission" date="2017-03" db="EMBL/GenBank/DDBJ databases">
        <authorList>
            <person name="QRISCLOUD D."/>
        </authorList>
    </citation>
    <scope>NUCLEOTIDE SEQUENCE</scope>
</reference>
<proteinExistence type="predicted"/>
<feature type="chain" id="PRO_5019827540" evidence="1">
    <location>
        <begin position="21"/>
        <end position="104"/>
    </location>
</feature>
<dbReference type="EMBL" id="HAGO01000102">
    <property type="protein sequence ID" value="SMD29790.1"/>
    <property type="molecule type" value="Transcribed_RNA"/>
</dbReference>
<accession>A0A482ZD37</accession>
<keyword evidence="1" id="KW-0732">Signal</keyword>
<dbReference type="Gene3D" id="2.10.80.10">
    <property type="entry name" value="Lipase, subunit A"/>
    <property type="match status" value="1"/>
</dbReference>
<dbReference type="AlphaFoldDB" id="A0A482ZD37"/>
<sequence>MAPATVAVLLCCCALMMVKSESPCEVSCEKHSDCSEGTCCLKHVGNPPHSCCEKRPQKGDDCYTAISQEESHFTGGCPCEGLNMCVKDYPGGMDFMGHCIPFEK</sequence>